<organism evidence="2 3">
    <name type="scientific">Synechococcus lacustris str. Tous</name>
    <dbReference type="NCBI Taxonomy" id="1910958"/>
    <lineage>
        <taxon>Bacteria</taxon>
        <taxon>Bacillati</taxon>
        <taxon>Cyanobacteriota</taxon>
        <taxon>Cyanophyceae</taxon>
        <taxon>Synechococcales</taxon>
        <taxon>Synechococcaceae</taxon>
        <taxon>Synechococcus</taxon>
    </lineage>
</organism>
<name>A0A2P7EAC4_9SYNE</name>
<dbReference type="InterPro" id="IPR003696">
    <property type="entry name" value="Carbtransf_dom"/>
</dbReference>
<evidence type="ECO:0000313" key="3">
    <source>
        <dbReference type="Proteomes" id="UP000240206"/>
    </source>
</evidence>
<evidence type="ECO:0000313" key="2">
    <source>
        <dbReference type="EMBL" id="PSI00109.1"/>
    </source>
</evidence>
<sequence>RELAELASCQEKQLPPLLFTEHHEAHAAAAYYPSPFDQAAVLCLDGVGEWACGSAWVGEGAELKSLWQLDFPHSLGLLYSAFTYYCGFKVNSGEYKLMGLAPYGRPIFADEIRSQLLDVKADGSFRLNQRFFNYASGLTMTAEPFHKLFGAPPRAPESPLEQRHMDLAASIQLVTEDLVLQLARSLQAETGLQNLCLAGGVALNCVANGRLLREGTFKQIWIQPAAGVWIQPAAG</sequence>
<feature type="non-terminal residue" evidence="2">
    <location>
        <position position="1"/>
    </location>
</feature>
<feature type="domain" description="Carbamoyltransferase" evidence="1">
    <location>
        <begin position="3"/>
        <end position="227"/>
    </location>
</feature>
<dbReference type="GO" id="GO:0003824">
    <property type="term" value="F:catalytic activity"/>
    <property type="evidence" value="ECO:0007669"/>
    <property type="project" value="InterPro"/>
</dbReference>
<dbReference type="InterPro" id="IPR051338">
    <property type="entry name" value="NodU/CmcH_Carbamoyltrnsfr"/>
</dbReference>
<evidence type="ECO:0000259" key="1">
    <source>
        <dbReference type="Pfam" id="PF02543"/>
    </source>
</evidence>
<protein>
    <recommendedName>
        <fullName evidence="1">Carbamoyltransferase domain-containing protein</fullName>
    </recommendedName>
</protein>
<dbReference type="SUPFAM" id="SSF53067">
    <property type="entry name" value="Actin-like ATPase domain"/>
    <property type="match status" value="1"/>
</dbReference>
<gene>
    <name evidence="2" type="ORF">C7K08_14930</name>
</gene>
<dbReference type="PANTHER" id="PTHR34847">
    <property type="entry name" value="NODULATION PROTEIN U"/>
    <property type="match status" value="1"/>
</dbReference>
<dbReference type="InterPro" id="IPR043129">
    <property type="entry name" value="ATPase_NBD"/>
</dbReference>
<keyword evidence="3" id="KW-1185">Reference proteome</keyword>
<reference evidence="3" key="1">
    <citation type="submission" date="2018-03" db="EMBL/GenBank/DDBJ databases">
        <title>Ecological and genomic features of two cosmopolitan and abundant freshwater picocyanobacteria.</title>
        <authorList>
            <person name="Cabello-Yeves P.J."/>
            <person name="Picazo A."/>
            <person name="Camacho A."/>
            <person name="Callieri C."/>
            <person name="Rosselli R."/>
            <person name="Roda-Garcia J."/>
            <person name="Coutinho F.H."/>
            <person name="Rodriguez-Valera F."/>
        </authorList>
    </citation>
    <scope>NUCLEOTIDE SEQUENCE [LARGE SCALE GENOMIC DNA]</scope>
    <source>
        <strain evidence="3">Tous</strain>
    </source>
</reference>
<comment type="caution">
    <text evidence="2">The sequence shown here is derived from an EMBL/GenBank/DDBJ whole genome shotgun (WGS) entry which is preliminary data.</text>
</comment>
<feature type="non-terminal residue" evidence="2">
    <location>
        <position position="235"/>
    </location>
</feature>
<dbReference type="EMBL" id="PXVC01000281">
    <property type="protein sequence ID" value="PSI00109.1"/>
    <property type="molecule type" value="Genomic_DNA"/>
</dbReference>
<dbReference type="Gene3D" id="3.30.420.40">
    <property type="match status" value="1"/>
</dbReference>
<dbReference type="PANTHER" id="PTHR34847:SF1">
    <property type="entry name" value="NODULATION PROTEIN U"/>
    <property type="match status" value="1"/>
</dbReference>
<dbReference type="Pfam" id="PF02543">
    <property type="entry name" value="Carbam_trans_N"/>
    <property type="match status" value="1"/>
</dbReference>
<dbReference type="Proteomes" id="UP000240206">
    <property type="component" value="Unassembled WGS sequence"/>
</dbReference>
<proteinExistence type="predicted"/>
<accession>A0A2P7EAC4</accession>
<dbReference type="CDD" id="cd24098">
    <property type="entry name" value="ASKHA_NBD_TobZ_N"/>
    <property type="match status" value="1"/>
</dbReference>
<dbReference type="AlphaFoldDB" id="A0A2P7EAC4"/>
<dbReference type="RefSeq" id="WP_272867445.1">
    <property type="nucleotide sequence ID" value="NZ_PXVC01000281.1"/>
</dbReference>